<dbReference type="AlphaFoldDB" id="A0A7S4PN05"/>
<feature type="domain" description="Tim44-like" evidence="1">
    <location>
        <begin position="83"/>
        <end position="231"/>
    </location>
</feature>
<protein>
    <recommendedName>
        <fullName evidence="1">Tim44-like domain-containing protein</fullName>
    </recommendedName>
</protein>
<dbReference type="SUPFAM" id="SSF54427">
    <property type="entry name" value="NTF2-like"/>
    <property type="match status" value="1"/>
</dbReference>
<dbReference type="InterPro" id="IPR032710">
    <property type="entry name" value="NTF2-like_dom_sf"/>
</dbReference>
<evidence type="ECO:0000259" key="1">
    <source>
        <dbReference type="SMART" id="SM00978"/>
    </source>
</evidence>
<organism evidence="2">
    <name type="scientific">Guillardia theta</name>
    <name type="common">Cryptophyte</name>
    <name type="synonym">Cryptomonas phi</name>
    <dbReference type="NCBI Taxonomy" id="55529"/>
    <lineage>
        <taxon>Eukaryota</taxon>
        <taxon>Cryptophyceae</taxon>
        <taxon>Pyrenomonadales</taxon>
        <taxon>Geminigeraceae</taxon>
        <taxon>Guillardia</taxon>
    </lineage>
</organism>
<sequence>MRQFFTRILRTQPLQRLGWKKGIEGTVANSLVKFGSFQQTRSFRSTRLLKCKDEDKEIDAKMKHVMYRPYKKIRIGFIRKFFLDMNIRALKLLSENNFDETEFLDGAIFAIESAMKSISSHDVDSLRGLVGEKFLTAVEEAEKLMKETELRAEQQVSKIYESEIVSVGFLTDEEGEDFAQVSVQVSYDQKTSIKDLHDRIIGEPGEFVLTYSCWTFETHLPELEWKIVHLK</sequence>
<name>A0A7S4PN05_GUITH</name>
<dbReference type="Pfam" id="PF04280">
    <property type="entry name" value="Tim44"/>
    <property type="match status" value="1"/>
</dbReference>
<dbReference type="SMART" id="SM00978">
    <property type="entry name" value="Tim44"/>
    <property type="match status" value="1"/>
</dbReference>
<dbReference type="EMBL" id="HBKN01048498">
    <property type="protein sequence ID" value="CAE2338839.1"/>
    <property type="molecule type" value="Transcribed_RNA"/>
</dbReference>
<evidence type="ECO:0000313" key="2">
    <source>
        <dbReference type="EMBL" id="CAE2338839.1"/>
    </source>
</evidence>
<dbReference type="InterPro" id="IPR007379">
    <property type="entry name" value="Tim44-like_dom"/>
</dbReference>
<accession>A0A7S4PN05</accession>
<gene>
    <name evidence="2" type="ORF">GTHE00462_LOCUS37890</name>
</gene>
<dbReference type="Gene3D" id="3.10.450.240">
    <property type="match status" value="1"/>
</dbReference>
<proteinExistence type="predicted"/>
<reference evidence="2" key="1">
    <citation type="submission" date="2021-01" db="EMBL/GenBank/DDBJ databases">
        <authorList>
            <person name="Corre E."/>
            <person name="Pelletier E."/>
            <person name="Niang G."/>
            <person name="Scheremetjew M."/>
            <person name="Finn R."/>
            <person name="Kale V."/>
            <person name="Holt S."/>
            <person name="Cochrane G."/>
            <person name="Meng A."/>
            <person name="Brown T."/>
            <person name="Cohen L."/>
        </authorList>
    </citation>
    <scope>NUCLEOTIDE SEQUENCE</scope>
    <source>
        <strain evidence="2">CCMP 2712</strain>
    </source>
</reference>